<feature type="region of interest" description="Disordered" evidence="2">
    <location>
        <begin position="60"/>
        <end position="92"/>
    </location>
</feature>
<dbReference type="AlphaFoldDB" id="A0ABD2NLQ1"/>
<name>A0ABD2NLQ1_9CUCU</name>
<protein>
    <submittedName>
        <fullName evidence="3">Uncharacterized protein</fullName>
    </submittedName>
</protein>
<evidence type="ECO:0000256" key="1">
    <source>
        <dbReference type="SAM" id="Coils"/>
    </source>
</evidence>
<feature type="coiled-coil region" evidence="1">
    <location>
        <begin position="117"/>
        <end position="158"/>
    </location>
</feature>
<dbReference type="CDD" id="cd15489">
    <property type="entry name" value="PHD_SF"/>
    <property type="match status" value="1"/>
</dbReference>
<keyword evidence="1" id="KW-0175">Coiled coil</keyword>
<dbReference type="SUPFAM" id="SSF57903">
    <property type="entry name" value="FYVE/PHD zinc finger"/>
    <property type="match status" value="1"/>
</dbReference>
<gene>
    <name evidence="3" type="ORF">HHI36_017182</name>
</gene>
<dbReference type="Proteomes" id="UP001516400">
    <property type="component" value="Unassembled WGS sequence"/>
</dbReference>
<dbReference type="InterPro" id="IPR013083">
    <property type="entry name" value="Znf_RING/FYVE/PHD"/>
</dbReference>
<evidence type="ECO:0000313" key="3">
    <source>
        <dbReference type="EMBL" id="KAL3279676.1"/>
    </source>
</evidence>
<evidence type="ECO:0000256" key="2">
    <source>
        <dbReference type="SAM" id="MobiDB-lite"/>
    </source>
</evidence>
<dbReference type="Gene3D" id="3.30.40.10">
    <property type="entry name" value="Zinc/RING finger domain, C3HC4 (zinc finger)"/>
    <property type="match status" value="1"/>
</dbReference>
<keyword evidence="4" id="KW-1185">Reference proteome</keyword>
<comment type="caution">
    <text evidence="3">The sequence shown here is derived from an EMBL/GenBank/DDBJ whole genome shotgun (WGS) entry which is preliminary data.</text>
</comment>
<organism evidence="3 4">
    <name type="scientific">Cryptolaemus montrouzieri</name>
    <dbReference type="NCBI Taxonomy" id="559131"/>
    <lineage>
        <taxon>Eukaryota</taxon>
        <taxon>Metazoa</taxon>
        <taxon>Ecdysozoa</taxon>
        <taxon>Arthropoda</taxon>
        <taxon>Hexapoda</taxon>
        <taxon>Insecta</taxon>
        <taxon>Pterygota</taxon>
        <taxon>Neoptera</taxon>
        <taxon>Endopterygota</taxon>
        <taxon>Coleoptera</taxon>
        <taxon>Polyphaga</taxon>
        <taxon>Cucujiformia</taxon>
        <taxon>Coccinelloidea</taxon>
        <taxon>Coccinellidae</taxon>
        <taxon>Scymninae</taxon>
        <taxon>Scymnini</taxon>
        <taxon>Cryptolaemus</taxon>
    </lineage>
</organism>
<sequence>MGGTTICVVCEKTIGKSGYRIQCVGPCKKWTHITYANIKKEDILAKKTLKWTCDNCKKLNESSSSDSDEEVKLEKKRRSKIHKKGEGSEKSTEEMFVQLMEMIDSLEIAVTFNGDMMEGMNKSFEELKKENKNLRKEHEKMQAEVQQLRMDMSTLKEKAISSEISAEVRSRSNNIVMMGVQDQTEVRKIIQFLKVDVTEADMKIKTNPSSRPLKLFVVAFADDESQNHVTDHFMVFVEYSSDDEFCEIKNEESAIMWQYIDYKKLNELLGLESWDIVLRDCSANIDQYWTNFISKIKY</sequence>
<feature type="compositionally biased region" description="Basic residues" evidence="2">
    <location>
        <begin position="74"/>
        <end position="83"/>
    </location>
</feature>
<evidence type="ECO:0000313" key="4">
    <source>
        <dbReference type="Proteomes" id="UP001516400"/>
    </source>
</evidence>
<reference evidence="3 4" key="1">
    <citation type="journal article" date="2021" name="BMC Biol.">
        <title>Horizontally acquired antibacterial genes associated with adaptive radiation of ladybird beetles.</title>
        <authorList>
            <person name="Li H.S."/>
            <person name="Tang X.F."/>
            <person name="Huang Y.H."/>
            <person name="Xu Z.Y."/>
            <person name="Chen M.L."/>
            <person name="Du X.Y."/>
            <person name="Qiu B.Y."/>
            <person name="Chen P.T."/>
            <person name="Zhang W."/>
            <person name="Slipinski A."/>
            <person name="Escalona H.E."/>
            <person name="Waterhouse R.M."/>
            <person name="Zwick A."/>
            <person name="Pang H."/>
        </authorList>
    </citation>
    <scope>NUCLEOTIDE SEQUENCE [LARGE SCALE GENOMIC DNA]</scope>
    <source>
        <strain evidence="3">SYSU2018</strain>
    </source>
</reference>
<dbReference type="EMBL" id="JABFTP020000124">
    <property type="protein sequence ID" value="KAL3279676.1"/>
    <property type="molecule type" value="Genomic_DNA"/>
</dbReference>
<proteinExistence type="predicted"/>
<accession>A0ABD2NLQ1</accession>
<dbReference type="InterPro" id="IPR011011">
    <property type="entry name" value="Znf_FYVE_PHD"/>
</dbReference>